<gene>
    <name evidence="2" type="ORF">DFR75_1248</name>
</gene>
<evidence type="ECO:0000313" key="2">
    <source>
        <dbReference type="EMBL" id="TDP27586.1"/>
    </source>
</evidence>
<reference evidence="2 3" key="1">
    <citation type="submission" date="2019-03" db="EMBL/GenBank/DDBJ databases">
        <title>Genomic Encyclopedia of Type Strains, Phase IV (KMG-IV): sequencing the most valuable type-strain genomes for metagenomic binning, comparative biology and taxonomic classification.</title>
        <authorList>
            <person name="Goeker M."/>
        </authorList>
    </citation>
    <scope>NUCLEOTIDE SEQUENCE [LARGE SCALE GENOMIC DNA]</scope>
    <source>
        <strain evidence="2 3">DSM 44496</strain>
    </source>
</reference>
<keyword evidence="3" id="KW-1185">Reference proteome</keyword>
<sequence length="638" mass="70606">MARVPWAALSGDEVEAVVANLLYNEHRRAWRIRPSQGDYGIDVIVPRDVSGSVVWDVYQVKKFALNLDDSQKRQVEKSFRRLMVGLVRRGFPLGDWYLVMPLDPTIDNRQDWFDKLPGEVIDDMFSDTPKLPISAEERQQPLTSDEQALIEAWRQTSGRIIDWHGLNYCEAMISKHWYVQDYYLNGGRDRLKNAVAEVAKILQRDLTLRDNDSATSILTPAELREHLRRVQTALDGDPHFRYGVSLDPFRPELHEEQDLLAATQQVAADGSCLTFRIYQRFDEALNERPIPIRLEYAFEDPAFDRRAYDRWRKYGIPATLPATVDVDLLGGLATTGEVGVVRVSAAQSRHYEIRLRVCGAAGPLSTEILFKMASVSGPDGTGVWSHGIDASGLVTTDGFFDLNGDGNTIHFSMGDVTGHDCAVALPAVEFLAALTYPNMLQLGEKYGPFHDFHQIPVGQQLIHPMVLKLLRALAKIQAHTATPVLVPDVDTLTSADFRAITSVVSLLEGRVVVGTWESSECEVVNSALDLDGHYQLAFDSEFTVVLGTQKVTIPGVVTTTLMSVSLEDLGNGRARMLPNLNATAHRTYHPESAPPSGIHLPIVAAVRPLANAAESRSRTADVVHGPDTTTPSSEAIPS</sequence>
<accession>A0A4V3CMB7</accession>
<dbReference type="AlphaFoldDB" id="A0A4V3CMB7"/>
<proteinExistence type="predicted"/>
<protein>
    <submittedName>
        <fullName evidence="2">Uncharacterized protein</fullName>
    </submittedName>
</protein>
<organism evidence="2 3">
    <name type="scientific">Nocardia ignorata</name>
    <dbReference type="NCBI Taxonomy" id="145285"/>
    <lineage>
        <taxon>Bacteria</taxon>
        <taxon>Bacillati</taxon>
        <taxon>Actinomycetota</taxon>
        <taxon>Actinomycetes</taxon>
        <taxon>Mycobacteriales</taxon>
        <taxon>Nocardiaceae</taxon>
        <taxon>Nocardia</taxon>
    </lineage>
</organism>
<name>A0A4V3CMB7_NOCIG</name>
<feature type="region of interest" description="Disordered" evidence="1">
    <location>
        <begin position="614"/>
        <end position="638"/>
    </location>
</feature>
<dbReference type="Proteomes" id="UP000295087">
    <property type="component" value="Unassembled WGS sequence"/>
</dbReference>
<dbReference type="RefSeq" id="WP_133734338.1">
    <property type="nucleotide sequence ID" value="NZ_SNXK01000024.1"/>
</dbReference>
<evidence type="ECO:0000256" key="1">
    <source>
        <dbReference type="SAM" id="MobiDB-lite"/>
    </source>
</evidence>
<evidence type="ECO:0000313" key="3">
    <source>
        <dbReference type="Proteomes" id="UP000295087"/>
    </source>
</evidence>
<dbReference type="EMBL" id="SNXK01000024">
    <property type="protein sequence ID" value="TDP27586.1"/>
    <property type="molecule type" value="Genomic_DNA"/>
</dbReference>
<feature type="compositionally biased region" description="Polar residues" evidence="1">
    <location>
        <begin position="627"/>
        <end position="638"/>
    </location>
</feature>
<comment type="caution">
    <text evidence="2">The sequence shown here is derived from an EMBL/GenBank/DDBJ whole genome shotgun (WGS) entry which is preliminary data.</text>
</comment>